<dbReference type="InterPro" id="IPR052744">
    <property type="entry name" value="GPAT/DAPAT"/>
</dbReference>
<dbReference type="GO" id="GO:0004366">
    <property type="term" value="F:glycerol-3-phosphate O-acyltransferase activity"/>
    <property type="evidence" value="ECO:0007669"/>
    <property type="project" value="TreeGrafter"/>
</dbReference>
<accession>A0A9W9A6F7</accession>
<comment type="caution">
    <text evidence="3">The sequence shown here is derived from an EMBL/GenBank/DDBJ whole genome shotgun (WGS) entry which is preliminary data.</text>
</comment>
<dbReference type="Pfam" id="PF01553">
    <property type="entry name" value="Acyltransferase"/>
    <property type="match status" value="1"/>
</dbReference>
<protein>
    <recommendedName>
        <fullName evidence="2">Phospholipid/glycerol acyltransferase domain-containing protein</fullName>
    </recommendedName>
</protein>
<dbReference type="AlphaFoldDB" id="A0A9W9A6F7"/>
<dbReference type="PANTHER" id="PTHR31605">
    <property type="entry name" value="GLYCEROL-3-PHOSPHATE O-ACYLTRANSFERASE 1"/>
    <property type="match status" value="1"/>
</dbReference>
<dbReference type="GO" id="GO:0016287">
    <property type="term" value="F:glycerone-phosphate O-acyltransferase activity"/>
    <property type="evidence" value="ECO:0007669"/>
    <property type="project" value="TreeGrafter"/>
</dbReference>
<reference evidence="3" key="1">
    <citation type="submission" date="2022-08" db="EMBL/GenBank/DDBJ databases">
        <title>A Global Phylogenomic Analysis of the Shiitake Genus Lentinula.</title>
        <authorList>
            <consortium name="DOE Joint Genome Institute"/>
            <person name="Sierra-Patev S."/>
            <person name="Min B."/>
            <person name="Naranjo-Ortiz M."/>
            <person name="Looney B."/>
            <person name="Konkel Z."/>
            <person name="Slot J.C."/>
            <person name="Sakamoto Y."/>
            <person name="Steenwyk J.L."/>
            <person name="Rokas A."/>
            <person name="Carro J."/>
            <person name="Camarero S."/>
            <person name="Ferreira P."/>
            <person name="Molpeceres G."/>
            <person name="Ruiz-Duenas F.J."/>
            <person name="Serrano A."/>
            <person name="Henrissat B."/>
            <person name="Drula E."/>
            <person name="Hughes K.W."/>
            <person name="Mata J.L."/>
            <person name="Ishikawa N.K."/>
            <person name="Vargas-Isla R."/>
            <person name="Ushijima S."/>
            <person name="Smith C.A."/>
            <person name="Ahrendt S."/>
            <person name="Andreopoulos W."/>
            <person name="He G."/>
            <person name="Labutti K."/>
            <person name="Lipzen A."/>
            <person name="Ng V."/>
            <person name="Riley R."/>
            <person name="Sandor L."/>
            <person name="Barry K."/>
            <person name="Martinez A.T."/>
            <person name="Xiao Y."/>
            <person name="Gibbons J.G."/>
            <person name="Terashima K."/>
            <person name="Grigoriev I.V."/>
            <person name="Hibbett D.S."/>
        </authorList>
    </citation>
    <scope>NUCLEOTIDE SEQUENCE</scope>
    <source>
        <strain evidence="3">JLM2183</strain>
    </source>
</reference>
<evidence type="ECO:0000313" key="3">
    <source>
        <dbReference type="EMBL" id="KAJ4475579.1"/>
    </source>
</evidence>
<dbReference type="OrthoDB" id="1044435at2759"/>
<proteinExistence type="predicted"/>
<organism evidence="3 4">
    <name type="scientific">Lentinula aciculospora</name>
    <dbReference type="NCBI Taxonomy" id="153920"/>
    <lineage>
        <taxon>Eukaryota</taxon>
        <taxon>Fungi</taxon>
        <taxon>Dikarya</taxon>
        <taxon>Basidiomycota</taxon>
        <taxon>Agaricomycotina</taxon>
        <taxon>Agaricomycetes</taxon>
        <taxon>Agaricomycetidae</taxon>
        <taxon>Agaricales</taxon>
        <taxon>Marasmiineae</taxon>
        <taxon>Omphalotaceae</taxon>
        <taxon>Lentinula</taxon>
    </lineage>
</organism>
<evidence type="ECO:0000256" key="1">
    <source>
        <dbReference type="SAM" id="MobiDB-lite"/>
    </source>
</evidence>
<feature type="region of interest" description="Disordered" evidence="1">
    <location>
        <begin position="103"/>
        <end position="127"/>
    </location>
</feature>
<keyword evidence="4" id="KW-1185">Reference proteome</keyword>
<feature type="domain" description="Phospholipid/glycerol acyltransferase" evidence="2">
    <location>
        <begin position="49"/>
        <end position="196"/>
    </location>
</feature>
<sequence length="711" mass="78661">MELQLVYRVLRKISDWTVTGYYSDILVEGSENILNIQHGIQHGRVDGPVILCSSHHNEMIDIATLAMTMPKCRGERRHVSFWAKESMFRSVVGGWIMRSSGAIPVKRNPNKSQSGESPEKKKPASGIGHESLFTSTIHALALHKVVGVFPEGTSYTQPGIVQVMPGAARAAVEYELWRRENEGPNVVILPVGIVYTDKSCYQSRLVVQFGTPIRITDYFDELFSPSAFIPSSSFSSCPTVNNSINASSFSQEASAASYSLSETEDALATHTRAVTKAIAIRIEKSLFRLTINAPDWETLYAAGVARDIMFEDEEISLSEWVPVSQSFVDLLSSSSSTSPESVQGKRQALTRYFALLYNTGLTHAVLQGLFPVSMMAESTAASPNSTTTMAKDVRHWTNKEWKRYHTATLFEHLRYITSTLAAWKNAAHTLSILPILPVYLPAFLVSHLTVRFLATSGEEEGEAQFRSVGGGVGLGIGLAIGKMVVSRIWRKKGVEISDNIFKKVGPITEGARALFVRCIETFGTYLPRGLHNGLIRKTRDRLTSPMLDLCSSNVTGHMSNILQSQIANIMTNKILGWLIVAWCLVKWYGLCIQRAHTAYTYILAPPARRLWTHHLSVLLAPRRALSGISSSSHILEEPDVVPYLTLPPPPTNAFIRRREQAQAQSNASDLPNLNSKRRPIVTSKLLLALLCAREEARQAALDVSNRAAKLQ</sequence>
<dbReference type="GO" id="GO:0008654">
    <property type="term" value="P:phospholipid biosynthetic process"/>
    <property type="evidence" value="ECO:0007669"/>
    <property type="project" value="TreeGrafter"/>
</dbReference>
<dbReference type="EMBL" id="JAOTPV010000014">
    <property type="protein sequence ID" value="KAJ4475579.1"/>
    <property type="molecule type" value="Genomic_DNA"/>
</dbReference>
<dbReference type="SUPFAM" id="SSF69593">
    <property type="entry name" value="Glycerol-3-phosphate (1)-acyltransferase"/>
    <property type="match status" value="1"/>
</dbReference>
<name>A0A9W9A6F7_9AGAR</name>
<dbReference type="InterPro" id="IPR002123">
    <property type="entry name" value="Plipid/glycerol_acylTrfase"/>
</dbReference>
<dbReference type="Proteomes" id="UP001150266">
    <property type="component" value="Unassembled WGS sequence"/>
</dbReference>
<gene>
    <name evidence="3" type="ORF">J3R30DRAFT_569368</name>
</gene>
<dbReference type="SMART" id="SM00563">
    <property type="entry name" value="PlsC"/>
    <property type="match status" value="1"/>
</dbReference>
<dbReference type="PANTHER" id="PTHR31605:SF0">
    <property type="entry name" value="GLYCEROL-3-PHOSPHATE O-ACYLTRANSFERASE 1"/>
    <property type="match status" value="1"/>
</dbReference>
<evidence type="ECO:0000313" key="4">
    <source>
        <dbReference type="Proteomes" id="UP001150266"/>
    </source>
</evidence>
<evidence type="ECO:0000259" key="2">
    <source>
        <dbReference type="SMART" id="SM00563"/>
    </source>
</evidence>